<dbReference type="InterPro" id="IPR041698">
    <property type="entry name" value="Methyltransf_25"/>
</dbReference>
<evidence type="ECO:0000313" key="4">
    <source>
        <dbReference type="Proteomes" id="UP000629619"/>
    </source>
</evidence>
<proteinExistence type="predicted"/>
<organism evidence="3 4">
    <name type="scientific">Actinoplanes siamensis</name>
    <dbReference type="NCBI Taxonomy" id="1223317"/>
    <lineage>
        <taxon>Bacteria</taxon>
        <taxon>Bacillati</taxon>
        <taxon>Actinomycetota</taxon>
        <taxon>Actinomycetes</taxon>
        <taxon>Micromonosporales</taxon>
        <taxon>Micromonosporaceae</taxon>
        <taxon>Actinoplanes</taxon>
    </lineage>
</organism>
<feature type="region of interest" description="Disordered" evidence="1">
    <location>
        <begin position="1"/>
        <end position="25"/>
    </location>
</feature>
<name>A0A919TP46_9ACTN</name>
<evidence type="ECO:0000313" key="3">
    <source>
        <dbReference type="EMBL" id="GIF09397.1"/>
    </source>
</evidence>
<dbReference type="Gene3D" id="3.40.50.150">
    <property type="entry name" value="Vaccinia Virus protein VP39"/>
    <property type="match status" value="1"/>
</dbReference>
<evidence type="ECO:0000256" key="1">
    <source>
        <dbReference type="SAM" id="MobiDB-lite"/>
    </source>
</evidence>
<dbReference type="RefSeq" id="WP_203684701.1">
    <property type="nucleotide sequence ID" value="NZ_BOMW01000084.1"/>
</dbReference>
<comment type="caution">
    <text evidence="3">The sequence shown here is derived from an EMBL/GenBank/DDBJ whole genome shotgun (WGS) entry which is preliminary data.</text>
</comment>
<dbReference type="CDD" id="cd02440">
    <property type="entry name" value="AdoMet_MTases"/>
    <property type="match status" value="1"/>
</dbReference>
<dbReference type="AlphaFoldDB" id="A0A919TP46"/>
<dbReference type="SUPFAM" id="SSF53335">
    <property type="entry name" value="S-adenosyl-L-methionine-dependent methyltransferases"/>
    <property type="match status" value="1"/>
</dbReference>
<dbReference type="EMBL" id="BOMW01000084">
    <property type="protein sequence ID" value="GIF09397.1"/>
    <property type="molecule type" value="Genomic_DNA"/>
</dbReference>
<sequence length="217" mass="23701">MSHLSRTPSGRPAEPGDPAASGSPFVRADDHWARYNAEQGDRDVRGNCRRAMALAGPGAGRTAVDLGCGAGRETRALLEAGWRVTAYDNEPTMLSAVDPTDPALTARLLGFEEITELPPADLIYAGYALPFQGRPSFDRLWTVIRSAVRPGGRIAVDFFGVRDSWSATPWMTFLNAVEVRTLLDGLTVEHWQEQDEVGPAFSGSKHWHVFEVIAVRP</sequence>
<dbReference type="Proteomes" id="UP000629619">
    <property type="component" value="Unassembled WGS sequence"/>
</dbReference>
<keyword evidence="4" id="KW-1185">Reference proteome</keyword>
<dbReference type="Pfam" id="PF13649">
    <property type="entry name" value="Methyltransf_25"/>
    <property type="match status" value="1"/>
</dbReference>
<accession>A0A919TP46</accession>
<protein>
    <recommendedName>
        <fullName evidence="2">Methyltransferase domain-containing protein</fullName>
    </recommendedName>
</protein>
<evidence type="ECO:0000259" key="2">
    <source>
        <dbReference type="Pfam" id="PF13649"/>
    </source>
</evidence>
<gene>
    <name evidence="3" type="ORF">Asi03nite_69350</name>
</gene>
<dbReference type="InterPro" id="IPR029063">
    <property type="entry name" value="SAM-dependent_MTases_sf"/>
</dbReference>
<reference evidence="3" key="1">
    <citation type="submission" date="2021-01" db="EMBL/GenBank/DDBJ databases">
        <title>Whole genome shotgun sequence of Actinoplanes siamensis NBRC 109076.</title>
        <authorList>
            <person name="Komaki H."/>
            <person name="Tamura T."/>
        </authorList>
    </citation>
    <scope>NUCLEOTIDE SEQUENCE</scope>
    <source>
        <strain evidence="3">NBRC 109076</strain>
    </source>
</reference>
<feature type="domain" description="Methyltransferase" evidence="2">
    <location>
        <begin position="64"/>
        <end position="152"/>
    </location>
</feature>